<name>A0A1I7FXX4_9BACT</name>
<evidence type="ECO:0000259" key="3">
    <source>
        <dbReference type="Pfam" id="PF14129"/>
    </source>
</evidence>
<reference evidence="5" key="1">
    <citation type="submission" date="2016-10" db="EMBL/GenBank/DDBJ databases">
        <authorList>
            <person name="Varghese N."/>
        </authorList>
    </citation>
    <scope>NUCLEOTIDE SEQUENCE [LARGE SCALE GENOMIC DNA]</scope>
    <source>
        <strain evidence="5">DSM 18820</strain>
    </source>
</reference>
<gene>
    <name evidence="4" type="ORF">SAMN04487941_0550</name>
</gene>
<dbReference type="AlphaFoldDB" id="A0A1I7FXX4"/>
<dbReference type="PROSITE" id="PS51257">
    <property type="entry name" value="PROKAR_LIPOPROTEIN"/>
    <property type="match status" value="1"/>
</dbReference>
<dbReference type="InterPro" id="IPR025381">
    <property type="entry name" value="DUF4296"/>
</dbReference>
<evidence type="ECO:0000256" key="1">
    <source>
        <dbReference type="SAM" id="MobiDB-lite"/>
    </source>
</evidence>
<feature type="chain" id="PRO_5010220707" description="DUF4296 domain-containing protein" evidence="2">
    <location>
        <begin position="21"/>
        <end position="131"/>
    </location>
</feature>
<evidence type="ECO:0000313" key="4">
    <source>
        <dbReference type="EMBL" id="SFU41018.1"/>
    </source>
</evidence>
<proteinExistence type="predicted"/>
<dbReference type="STRING" id="388950.GCA_001611675_03686"/>
<dbReference type="RefSeq" id="WP_068839527.1">
    <property type="nucleotide sequence ID" value="NZ_BMXC01000001.1"/>
</dbReference>
<feature type="domain" description="DUF4296" evidence="3">
    <location>
        <begin position="24"/>
        <end position="108"/>
    </location>
</feature>
<sequence length="131" mass="15197">MIRLLYILFCLGLISCQSQSEQKPANLIPEEKLVRILADIHTAEAIIEYQVVFPDTALMVFNQEQTEIFKRYGVTEEQFDETYSYYLRNLKAMDALYETIVDTLSLRESKADSLKPAPPEEETPLIFKNQQ</sequence>
<feature type="signal peptide" evidence="2">
    <location>
        <begin position="1"/>
        <end position="20"/>
    </location>
</feature>
<protein>
    <recommendedName>
        <fullName evidence="3">DUF4296 domain-containing protein</fullName>
    </recommendedName>
</protein>
<organism evidence="4 5">
    <name type="scientific">Pontibacter akesuensis</name>
    <dbReference type="NCBI Taxonomy" id="388950"/>
    <lineage>
        <taxon>Bacteria</taxon>
        <taxon>Pseudomonadati</taxon>
        <taxon>Bacteroidota</taxon>
        <taxon>Cytophagia</taxon>
        <taxon>Cytophagales</taxon>
        <taxon>Hymenobacteraceae</taxon>
        <taxon>Pontibacter</taxon>
    </lineage>
</organism>
<dbReference type="Proteomes" id="UP000182491">
    <property type="component" value="Unassembled WGS sequence"/>
</dbReference>
<keyword evidence="2" id="KW-0732">Signal</keyword>
<evidence type="ECO:0000256" key="2">
    <source>
        <dbReference type="SAM" id="SignalP"/>
    </source>
</evidence>
<dbReference type="Pfam" id="PF14129">
    <property type="entry name" value="DUF4296"/>
    <property type="match status" value="1"/>
</dbReference>
<accession>A0A1I7FXX4</accession>
<feature type="region of interest" description="Disordered" evidence="1">
    <location>
        <begin position="108"/>
        <end position="131"/>
    </location>
</feature>
<keyword evidence="5" id="KW-1185">Reference proteome</keyword>
<evidence type="ECO:0000313" key="5">
    <source>
        <dbReference type="Proteomes" id="UP000182491"/>
    </source>
</evidence>
<dbReference type="EMBL" id="FPCA01000001">
    <property type="protein sequence ID" value="SFU41018.1"/>
    <property type="molecule type" value="Genomic_DNA"/>
</dbReference>